<dbReference type="Pfam" id="PF01541">
    <property type="entry name" value="GIY-YIG"/>
    <property type="match status" value="1"/>
</dbReference>
<sequence>MDWRNPDARDGKEIALWFLAHSWNKRWFPSRCLVSMKLPTVYILASQRNGTLYIGVTSSLVRRVWEHRNGLIEGFTSKYRVHRLVYFEQYEDMSAAIAREKQLKGWHRAWKLALIEKMNPDWRDLWPELE</sequence>
<keyword evidence="3" id="KW-0255">Endonuclease</keyword>
<reference evidence="3" key="1">
    <citation type="submission" date="2019-02" db="EMBL/GenBank/DDBJ databases">
        <authorList>
            <person name="Gruber-Vodicka R. H."/>
            <person name="Seah K. B. B."/>
        </authorList>
    </citation>
    <scope>NUCLEOTIDE SEQUENCE</scope>
    <source>
        <strain evidence="3">BECK_M7</strain>
    </source>
</reference>
<dbReference type="GO" id="GO:0004519">
    <property type="term" value="F:endonuclease activity"/>
    <property type="evidence" value="ECO:0007669"/>
    <property type="project" value="UniProtKB-KW"/>
</dbReference>
<dbReference type="PANTHER" id="PTHR34477:SF5">
    <property type="entry name" value="BSL5627 PROTEIN"/>
    <property type="match status" value="1"/>
</dbReference>
<dbReference type="SUPFAM" id="SSF82771">
    <property type="entry name" value="GIY-YIG endonuclease"/>
    <property type="match status" value="1"/>
</dbReference>
<dbReference type="EMBL" id="CAADFF010000053">
    <property type="protein sequence ID" value="VFJ94052.1"/>
    <property type="molecule type" value="Genomic_DNA"/>
</dbReference>
<dbReference type="InterPro" id="IPR000305">
    <property type="entry name" value="GIY-YIG_endonuc"/>
</dbReference>
<dbReference type="SMART" id="SM00465">
    <property type="entry name" value="GIYc"/>
    <property type="match status" value="1"/>
</dbReference>
<dbReference type="PROSITE" id="PS50164">
    <property type="entry name" value="GIY_YIG"/>
    <property type="match status" value="1"/>
</dbReference>
<organism evidence="3">
    <name type="scientific">Candidatus Kentrum sp. LFY</name>
    <dbReference type="NCBI Taxonomy" id="2126342"/>
    <lineage>
        <taxon>Bacteria</taxon>
        <taxon>Pseudomonadati</taxon>
        <taxon>Pseudomonadota</taxon>
        <taxon>Gammaproteobacteria</taxon>
        <taxon>Candidatus Kentrum</taxon>
    </lineage>
</organism>
<proteinExistence type="inferred from homology"/>
<dbReference type="Gene3D" id="3.40.1440.10">
    <property type="entry name" value="GIY-YIG endonuclease"/>
    <property type="match status" value="1"/>
</dbReference>
<comment type="similarity">
    <text evidence="1">Belongs to the UPF0213 family.</text>
</comment>
<feature type="domain" description="GIY-YIG" evidence="2">
    <location>
        <begin position="37"/>
        <end position="113"/>
    </location>
</feature>
<protein>
    <submittedName>
        <fullName evidence="3">Putative endonuclease</fullName>
    </submittedName>
</protein>
<dbReference type="AlphaFoldDB" id="A0A450UNC5"/>
<dbReference type="PANTHER" id="PTHR34477">
    <property type="entry name" value="UPF0213 PROTEIN YHBQ"/>
    <property type="match status" value="1"/>
</dbReference>
<dbReference type="InterPro" id="IPR050190">
    <property type="entry name" value="UPF0213_domain"/>
</dbReference>
<accession>A0A450UNC5</accession>
<name>A0A450UNC5_9GAMM</name>
<evidence type="ECO:0000259" key="2">
    <source>
        <dbReference type="PROSITE" id="PS50164"/>
    </source>
</evidence>
<keyword evidence="3" id="KW-0540">Nuclease</keyword>
<evidence type="ECO:0000313" key="3">
    <source>
        <dbReference type="EMBL" id="VFJ94052.1"/>
    </source>
</evidence>
<dbReference type="InterPro" id="IPR035901">
    <property type="entry name" value="GIY-YIG_endonuc_sf"/>
</dbReference>
<evidence type="ECO:0000256" key="1">
    <source>
        <dbReference type="ARBA" id="ARBA00007435"/>
    </source>
</evidence>
<gene>
    <name evidence="3" type="ORF">BECKLFY1418B_GA0070995_10531</name>
</gene>
<dbReference type="CDD" id="cd10448">
    <property type="entry name" value="GIY-YIG_unchar_3"/>
    <property type="match status" value="1"/>
</dbReference>
<keyword evidence="3" id="KW-0378">Hydrolase</keyword>